<feature type="coiled-coil region" evidence="2">
    <location>
        <begin position="75"/>
        <end position="144"/>
    </location>
</feature>
<accession>A0AAD1SF84</accession>
<evidence type="ECO:0000256" key="1">
    <source>
        <dbReference type="ARBA" id="ARBA00061640"/>
    </source>
</evidence>
<dbReference type="Gene3D" id="3.30.250.20">
    <property type="entry name" value="L1 transposable element, C-terminal domain"/>
    <property type="match status" value="1"/>
</dbReference>
<protein>
    <submittedName>
        <fullName evidence="4">Uncharacterized protein</fullName>
    </submittedName>
</protein>
<reference evidence="4" key="1">
    <citation type="submission" date="2022-03" db="EMBL/GenBank/DDBJ databases">
        <authorList>
            <person name="Alioto T."/>
            <person name="Alioto T."/>
            <person name="Gomez Garrido J."/>
        </authorList>
    </citation>
    <scope>NUCLEOTIDE SEQUENCE</scope>
</reference>
<dbReference type="EMBL" id="OW240916">
    <property type="protein sequence ID" value="CAH2296080.1"/>
    <property type="molecule type" value="Genomic_DNA"/>
</dbReference>
<feature type="compositionally biased region" description="Basic and acidic residues" evidence="3">
    <location>
        <begin position="304"/>
        <end position="318"/>
    </location>
</feature>
<keyword evidence="2" id="KW-0175">Coiled coil</keyword>
<evidence type="ECO:0000256" key="2">
    <source>
        <dbReference type="SAM" id="Coils"/>
    </source>
</evidence>
<feature type="region of interest" description="Disordered" evidence="3">
    <location>
        <begin position="297"/>
        <end position="318"/>
    </location>
</feature>
<dbReference type="FunFam" id="3.30.70.1820:FF:000002">
    <property type="entry name" value="LINE-1 retrotransposable element ORF1 protein"/>
    <property type="match status" value="1"/>
</dbReference>
<keyword evidence="5" id="KW-1185">Reference proteome</keyword>
<dbReference type="PANTHER" id="PTHR11505">
    <property type="entry name" value="L1 TRANSPOSABLE ELEMENT-RELATED"/>
    <property type="match status" value="1"/>
</dbReference>
<evidence type="ECO:0000256" key="3">
    <source>
        <dbReference type="SAM" id="MobiDB-lite"/>
    </source>
</evidence>
<evidence type="ECO:0000313" key="5">
    <source>
        <dbReference type="Proteomes" id="UP001295444"/>
    </source>
</evidence>
<sequence>MSHPKHKKQAEKTDRSEFFAARASTPKATGLLDQAQDGDGGNDTLPLRTPTGSHNLPVTQDFLQTCLEDMSSKILASIQSTLRELSKDVQELGDRTARVEQRVEEQTSVHNELADQVHNLQQLLNQSQRKIMDLEDRSRRQNLRIRGIPEEVSQQDLHPFLIEYFKALTPELPAEMLILDRYHRVQKPAFLPQDTPRDVLTHLHYFHVKEAILQATRGQRDLPQKFTHIKIFTDLSAATLQKRKEFKTTTEALRNNGVQYRWGYPVRLLIRRNGTLTTINTPEEGHKLLRSWGIQPTQAGAKAADQRRLSPEWKRAKK</sequence>
<feature type="region of interest" description="Disordered" evidence="3">
    <location>
        <begin position="1"/>
        <end position="56"/>
    </location>
</feature>
<dbReference type="Gene3D" id="3.30.70.1820">
    <property type="entry name" value="L1 transposable element, RRM domain"/>
    <property type="match status" value="1"/>
</dbReference>
<comment type="similarity">
    <text evidence="1">Belongs to the transposase 22 family.</text>
</comment>
<organism evidence="4 5">
    <name type="scientific">Pelobates cultripes</name>
    <name type="common">Western spadefoot toad</name>
    <dbReference type="NCBI Taxonomy" id="61616"/>
    <lineage>
        <taxon>Eukaryota</taxon>
        <taxon>Metazoa</taxon>
        <taxon>Chordata</taxon>
        <taxon>Craniata</taxon>
        <taxon>Vertebrata</taxon>
        <taxon>Euteleostomi</taxon>
        <taxon>Amphibia</taxon>
        <taxon>Batrachia</taxon>
        <taxon>Anura</taxon>
        <taxon>Pelobatoidea</taxon>
        <taxon>Pelobatidae</taxon>
        <taxon>Pelobates</taxon>
    </lineage>
</organism>
<name>A0AAD1SF84_PELCU</name>
<gene>
    <name evidence="4" type="ORF">PECUL_23A016725</name>
</gene>
<dbReference type="InterPro" id="IPR004244">
    <property type="entry name" value="Transposase_22"/>
</dbReference>
<proteinExistence type="inferred from homology"/>
<dbReference type="Proteomes" id="UP001295444">
    <property type="component" value="Chromosome 05"/>
</dbReference>
<dbReference type="AlphaFoldDB" id="A0AAD1SF84"/>
<dbReference type="InterPro" id="IPR042566">
    <property type="entry name" value="L1_C"/>
</dbReference>
<evidence type="ECO:0000313" key="4">
    <source>
        <dbReference type="EMBL" id="CAH2296080.1"/>
    </source>
</evidence>